<accession>A0ABU2JBM5</accession>
<protein>
    <submittedName>
        <fullName evidence="5">GntR family transcriptional regulator</fullName>
    </submittedName>
</protein>
<dbReference type="PANTHER" id="PTHR44846:SF1">
    <property type="entry name" value="MANNOSYL-D-GLYCERATE TRANSPORT_METABOLISM SYSTEM REPRESSOR MNGR-RELATED"/>
    <property type="match status" value="1"/>
</dbReference>
<dbReference type="SUPFAM" id="SSF46785">
    <property type="entry name" value="Winged helix' DNA-binding domain"/>
    <property type="match status" value="1"/>
</dbReference>
<sequence>MIEDQRREPKYYLVKRHLLELIAEYPAGTPVPTERELAELLITSRTTVRQALSELVTEGRLVRRQGSGTYVAEPKLAWPLQMSSFTEQAESSGLKVETTLVSAERVPATAEIAELLRLKVGAQVHRIERLRVVNGSPMALEQSHLSARRFPGLAKSLRQTSSLYRVLKEEWGVTAVDAVETIETAPASPREAGLLATDTGAPMLILSRHSMDAEGVPVEWVRSWYRGDRYTFVARLGAPGSSS</sequence>
<keyword evidence="1" id="KW-0805">Transcription regulation</keyword>
<evidence type="ECO:0000256" key="3">
    <source>
        <dbReference type="ARBA" id="ARBA00023163"/>
    </source>
</evidence>
<gene>
    <name evidence="5" type="ORF">RM423_13390</name>
</gene>
<dbReference type="InterPro" id="IPR036390">
    <property type="entry name" value="WH_DNA-bd_sf"/>
</dbReference>
<dbReference type="PANTHER" id="PTHR44846">
    <property type="entry name" value="MANNOSYL-D-GLYCERATE TRANSPORT/METABOLISM SYSTEM REPRESSOR MNGR-RELATED"/>
    <property type="match status" value="1"/>
</dbReference>
<dbReference type="InterPro" id="IPR050679">
    <property type="entry name" value="Bact_HTH_transcr_reg"/>
</dbReference>
<dbReference type="InterPro" id="IPR011663">
    <property type="entry name" value="UTRA"/>
</dbReference>
<dbReference type="PROSITE" id="PS50949">
    <property type="entry name" value="HTH_GNTR"/>
    <property type="match status" value="1"/>
</dbReference>
<dbReference type="CDD" id="cd07377">
    <property type="entry name" value="WHTH_GntR"/>
    <property type="match status" value="1"/>
</dbReference>
<organism evidence="5 6">
    <name type="scientific">Jatrophihabitans lederbergiae</name>
    <dbReference type="NCBI Taxonomy" id="3075547"/>
    <lineage>
        <taxon>Bacteria</taxon>
        <taxon>Bacillati</taxon>
        <taxon>Actinomycetota</taxon>
        <taxon>Actinomycetes</taxon>
        <taxon>Jatrophihabitantales</taxon>
        <taxon>Jatrophihabitantaceae</taxon>
        <taxon>Jatrophihabitans</taxon>
    </lineage>
</organism>
<dbReference type="SMART" id="SM00866">
    <property type="entry name" value="UTRA"/>
    <property type="match status" value="1"/>
</dbReference>
<dbReference type="Proteomes" id="UP001183176">
    <property type="component" value="Unassembled WGS sequence"/>
</dbReference>
<dbReference type="Gene3D" id="3.40.1410.10">
    <property type="entry name" value="Chorismate lyase-like"/>
    <property type="match status" value="1"/>
</dbReference>
<dbReference type="InterPro" id="IPR000524">
    <property type="entry name" value="Tscrpt_reg_HTH_GntR"/>
</dbReference>
<keyword evidence="6" id="KW-1185">Reference proteome</keyword>
<dbReference type="SMART" id="SM00345">
    <property type="entry name" value="HTH_GNTR"/>
    <property type="match status" value="1"/>
</dbReference>
<keyword evidence="2" id="KW-0238">DNA-binding</keyword>
<proteinExistence type="predicted"/>
<reference evidence="6" key="1">
    <citation type="submission" date="2023-07" db="EMBL/GenBank/DDBJ databases">
        <title>30 novel species of actinomycetes from the DSMZ collection.</title>
        <authorList>
            <person name="Nouioui I."/>
        </authorList>
    </citation>
    <scope>NUCLEOTIDE SEQUENCE [LARGE SCALE GENOMIC DNA]</scope>
    <source>
        <strain evidence="6">DSM 44399</strain>
    </source>
</reference>
<dbReference type="InterPro" id="IPR036388">
    <property type="entry name" value="WH-like_DNA-bd_sf"/>
</dbReference>
<evidence type="ECO:0000313" key="6">
    <source>
        <dbReference type="Proteomes" id="UP001183176"/>
    </source>
</evidence>
<evidence type="ECO:0000256" key="1">
    <source>
        <dbReference type="ARBA" id="ARBA00023015"/>
    </source>
</evidence>
<name>A0ABU2JBM5_9ACTN</name>
<dbReference type="Gene3D" id="1.10.10.10">
    <property type="entry name" value="Winged helix-like DNA-binding domain superfamily/Winged helix DNA-binding domain"/>
    <property type="match status" value="1"/>
</dbReference>
<dbReference type="PRINTS" id="PR00035">
    <property type="entry name" value="HTHGNTR"/>
</dbReference>
<dbReference type="RefSeq" id="WP_311423536.1">
    <property type="nucleotide sequence ID" value="NZ_JAVREH010000017.1"/>
</dbReference>
<evidence type="ECO:0000259" key="4">
    <source>
        <dbReference type="PROSITE" id="PS50949"/>
    </source>
</evidence>
<dbReference type="Pfam" id="PF07702">
    <property type="entry name" value="UTRA"/>
    <property type="match status" value="1"/>
</dbReference>
<comment type="caution">
    <text evidence="5">The sequence shown here is derived from an EMBL/GenBank/DDBJ whole genome shotgun (WGS) entry which is preliminary data.</text>
</comment>
<evidence type="ECO:0000313" key="5">
    <source>
        <dbReference type="EMBL" id="MDT0262385.1"/>
    </source>
</evidence>
<evidence type="ECO:0000256" key="2">
    <source>
        <dbReference type="ARBA" id="ARBA00023125"/>
    </source>
</evidence>
<dbReference type="Pfam" id="PF00392">
    <property type="entry name" value="GntR"/>
    <property type="match status" value="1"/>
</dbReference>
<dbReference type="SUPFAM" id="SSF64288">
    <property type="entry name" value="Chorismate lyase-like"/>
    <property type="match status" value="1"/>
</dbReference>
<keyword evidence="3" id="KW-0804">Transcription</keyword>
<feature type="domain" description="HTH gntR-type" evidence="4">
    <location>
        <begin position="8"/>
        <end position="74"/>
    </location>
</feature>
<dbReference type="EMBL" id="JAVREH010000017">
    <property type="protein sequence ID" value="MDT0262385.1"/>
    <property type="molecule type" value="Genomic_DNA"/>
</dbReference>
<dbReference type="InterPro" id="IPR028978">
    <property type="entry name" value="Chorismate_lyase_/UTRA_dom_sf"/>
</dbReference>